<reference evidence="4" key="2">
    <citation type="submission" date="2012-11" db="EMBL/GenBank/DDBJ databases">
        <authorList>
            <person name="Kuo A."/>
            <person name="Curtis B.A."/>
            <person name="Tanifuji G."/>
            <person name="Burki F."/>
            <person name="Gruber A."/>
            <person name="Irimia M."/>
            <person name="Maruyama S."/>
            <person name="Arias M.C."/>
            <person name="Ball S.G."/>
            <person name="Gile G.H."/>
            <person name="Hirakawa Y."/>
            <person name="Hopkins J.F."/>
            <person name="Rensing S.A."/>
            <person name="Schmutz J."/>
            <person name="Symeonidi A."/>
            <person name="Elias M."/>
            <person name="Eveleigh R.J."/>
            <person name="Herman E.K."/>
            <person name="Klute M.J."/>
            <person name="Nakayama T."/>
            <person name="Obornik M."/>
            <person name="Reyes-Prieto A."/>
            <person name="Armbrust E.V."/>
            <person name="Aves S.J."/>
            <person name="Beiko R.G."/>
            <person name="Coutinho P."/>
            <person name="Dacks J.B."/>
            <person name="Durnford D.G."/>
            <person name="Fast N.M."/>
            <person name="Green B.R."/>
            <person name="Grisdale C."/>
            <person name="Hempe F."/>
            <person name="Henrissat B."/>
            <person name="Hoppner M.P."/>
            <person name="Ishida K.-I."/>
            <person name="Kim E."/>
            <person name="Koreny L."/>
            <person name="Kroth P.G."/>
            <person name="Liu Y."/>
            <person name="Malik S.-B."/>
            <person name="Maier U.G."/>
            <person name="McRose D."/>
            <person name="Mock T."/>
            <person name="Neilson J.A."/>
            <person name="Onodera N.T."/>
            <person name="Poole A.M."/>
            <person name="Pritham E.J."/>
            <person name="Richards T.A."/>
            <person name="Rocap G."/>
            <person name="Roy S.W."/>
            <person name="Sarai C."/>
            <person name="Schaack S."/>
            <person name="Shirato S."/>
            <person name="Slamovits C.H."/>
            <person name="Spencer D.F."/>
            <person name="Suzuki S."/>
            <person name="Worden A.Z."/>
            <person name="Zauner S."/>
            <person name="Barry K."/>
            <person name="Bell C."/>
            <person name="Bharti A.K."/>
            <person name="Crow J.A."/>
            <person name="Grimwood J."/>
            <person name="Kramer R."/>
            <person name="Lindquist E."/>
            <person name="Lucas S."/>
            <person name="Salamov A."/>
            <person name="McFadden G.I."/>
            <person name="Lane C.E."/>
            <person name="Keeling P.J."/>
            <person name="Gray M.W."/>
            <person name="Grigoriev I.V."/>
            <person name="Archibald J.M."/>
        </authorList>
    </citation>
    <scope>NUCLEOTIDE SEQUENCE</scope>
    <source>
        <strain evidence="4">CCMP2712</strain>
    </source>
</reference>
<sequence>MSTDAEEGKIEERAEREEQSDARKDGGEGERKEEGEAQAGDPENGDLQDGTAAGAEDEGASAKESLSLDREEEKEEDGPDGERQHPTRRNRLKTKLQSLVLLYQELLLQTKDKYQETVWGKETGKMHCGEGAMQQLELLIDRMEGSSFHTQDAAHFLRRRAEIEETYARSLRRLYEESAESKVLSFRSLKNKLTRAGQMQLDSAVSLKKANDESEQRRKEVERFTQRAAKELRETQKKYEHCVETMKTMEVSAGVQSVSPIQKKGSAILSLFKKSSSSSAEAVENAVKESERKYSAAKLSFASSFPSTIDQLRKCEQDRIEAVKHNLDEFLNVGLGAMQAVQNLFSPAMVKKIFGETKTSDS</sequence>
<dbReference type="EMBL" id="JH992971">
    <property type="protein sequence ID" value="EKX52800.1"/>
    <property type="molecule type" value="Genomic_DNA"/>
</dbReference>
<gene>
    <name evidence="2" type="ORF">GUITHDRAFT_133235</name>
</gene>
<evidence type="ECO:0008006" key="5">
    <source>
        <dbReference type="Google" id="ProtNLM"/>
    </source>
</evidence>
<dbReference type="RefSeq" id="XP_005839780.1">
    <property type="nucleotide sequence ID" value="XM_005839723.1"/>
</dbReference>
<dbReference type="SUPFAM" id="SSF103657">
    <property type="entry name" value="BAR/IMD domain-like"/>
    <property type="match status" value="1"/>
</dbReference>
<reference evidence="2 4" key="1">
    <citation type="journal article" date="2012" name="Nature">
        <title>Algal genomes reveal evolutionary mosaicism and the fate of nucleomorphs.</title>
        <authorList>
            <consortium name="DOE Joint Genome Institute"/>
            <person name="Curtis B.A."/>
            <person name="Tanifuji G."/>
            <person name="Burki F."/>
            <person name="Gruber A."/>
            <person name="Irimia M."/>
            <person name="Maruyama S."/>
            <person name="Arias M.C."/>
            <person name="Ball S.G."/>
            <person name="Gile G.H."/>
            <person name="Hirakawa Y."/>
            <person name="Hopkins J.F."/>
            <person name="Kuo A."/>
            <person name="Rensing S.A."/>
            <person name="Schmutz J."/>
            <person name="Symeonidi A."/>
            <person name="Elias M."/>
            <person name="Eveleigh R.J."/>
            <person name="Herman E.K."/>
            <person name="Klute M.J."/>
            <person name="Nakayama T."/>
            <person name="Obornik M."/>
            <person name="Reyes-Prieto A."/>
            <person name="Armbrust E.V."/>
            <person name="Aves S.J."/>
            <person name="Beiko R.G."/>
            <person name="Coutinho P."/>
            <person name="Dacks J.B."/>
            <person name="Durnford D.G."/>
            <person name="Fast N.M."/>
            <person name="Green B.R."/>
            <person name="Grisdale C.J."/>
            <person name="Hempel F."/>
            <person name="Henrissat B."/>
            <person name="Hoppner M.P."/>
            <person name="Ishida K."/>
            <person name="Kim E."/>
            <person name="Koreny L."/>
            <person name="Kroth P.G."/>
            <person name="Liu Y."/>
            <person name="Malik S.B."/>
            <person name="Maier U.G."/>
            <person name="McRose D."/>
            <person name="Mock T."/>
            <person name="Neilson J.A."/>
            <person name="Onodera N.T."/>
            <person name="Poole A.M."/>
            <person name="Pritham E.J."/>
            <person name="Richards T.A."/>
            <person name="Rocap G."/>
            <person name="Roy S.W."/>
            <person name="Sarai C."/>
            <person name="Schaack S."/>
            <person name="Shirato S."/>
            <person name="Slamovits C.H."/>
            <person name="Spencer D.F."/>
            <person name="Suzuki S."/>
            <person name="Worden A.Z."/>
            <person name="Zauner S."/>
            <person name="Barry K."/>
            <person name="Bell C."/>
            <person name="Bharti A.K."/>
            <person name="Crow J.A."/>
            <person name="Grimwood J."/>
            <person name="Kramer R."/>
            <person name="Lindquist E."/>
            <person name="Lucas S."/>
            <person name="Salamov A."/>
            <person name="McFadden G.I."/>
            <person name="Lane C.E."/>
            <person name="Keeling P.J."/>
            <person name="Gray M.W."/>
            <person name="Grigoriev I.V."/>
            <person name="Archibald J.M."/>
        </authorList>
    </citation>
    <scope>NUCLEOTIDE SEQUENCE</scope>
    <source>
        <strain evidence="2 4">CCMP2712</strain>
    </source>
</reference>
<name>L1JX88_GUITC</name>
<dbReference type="KEGG" id="gtt:GUITHDRAFT_133235"/>
<dbReference type="HOGENOM" id="CLU_766058_0_0_1"/>
<reference evidence="3" key="3">
    <citation type="submission" date="2015-06" db="UniProtKB">
        <authorList>
            <consortium name="EnsemblProtists"/>
        </authorList>
    </citation>
    <scope>IDENTIFICATION</scope>
</reference>
<dbReference type="EnsemblProtists" id="EKX52800">
    <property type="protein sequence ID" value="EKX52800"/>
    <property type="gene ID" value="GUITHDRAFT_133235"/>
</dbReference>
<evidence type="ECO:0000313" key="4">
    <source>
        <dbReference type="Proteomes" id="UP000011087"/>
    </source>
</evidence>
<feature type="region of interest" description="Disordered" evidence="1">
    <location>
        <begin position="1"/>
        <end position="91"/>
    </location>
</feature>
<dbReference type="AlphaFoldDB" id="L1JX88"/>
<feature type="compositionally biased region" description="Basic and acidic residues" evidence="1">
    <location>
        <begin position="1"/>
        <end position="35"/>
    </location>
</feature>
<dbReference type="Gene3D" id="1.20.1270.60">
    <property type="entry name" value="Arfaptin homology (AH) domain/BAR domain"/>
    <property type="match status" value="1"/>
</dbReference>
<protein>
    <recommendedName>
        <fullName evidence="5">F-BAR domain-containing protein</fullName>
    </recommendedName>
</protein>
<evidence type="ECO:0000313" key="3">
    <source>
        <dbReference type="EnsemblProtists" id="EKX52800"/>
    </source>
</evidence>
<keyword evidence="4" id="KW-1185">Reference proteome</keyword>
<dbReference type="InterPro" id="IPR027267">
    <property type="entry name" value="AH/BAR_dom_sf"/>
</dbReference>
<dbReference type="PaxDb" id="55529-EKX52800"/>
<evidence type="ECO:0000256" key="1">
    <source>
        <dbReference type="SAM" id="MobiDB-lite"/>
    </source>
</evidence>
<organism evidence="2">
    <name type="scientific">Guillardia theta (strain CCMP2712)</name>
    <name type="common">Cryptophyte</name>
    <dbReference type="NCBI Taxonomy" id="905079"/>
    <lineage>
        <taxon>Eukaryota</taxon>
        <taxon>Cryptophyceae</taxon>
        <taxon>Pyrenomonadales</taxon>
        <taxon>Geminigeraceae</taxon>
        <taxon>Guillardia</taxon>
    </lineage>
</organism>
<dbReference type="Proteomes" id="UP000011087">
    <property type="component" value="Unassembled WGS sequence"/>
</dbReference>
<dbReference type="GeneID" id="17309759"/>
<dbReference type="OrthoDB" id="79452at2759"/>
<accession>L1JX88</accession>
<evidence type="ECO:0000313" key="2">
    <source>
        <dbReference type="EMBL" id="EKX52800.1"/>
    </source>
</evidence>
<proteinExistence type="predicted"/>